<dbReference type="GO" id="GO:0051011">
    <property type="term" value="F:microtubule minus-end binding"/>
    <property type="evidence" value="ECO:0007669"/>
    <property type="project" value="TreeGrafter"/>
</dbReference>
<dbReference type="GO" id="GO:0043015">
    <property type="term" value="F:gamma-tubulin binding"/>
    <property type="evidence" value="ECO:0007669"/>
    <property type="project" value="InterPro"/>
</dbReference>
<dbReference type="Proteomes" id="UP000291343">
    <property type="component" value="Unassembled WGS sequence"/>
</dbReference>
<dbReference type="InterPro" id="IPR040457">
    <property type="entry name" value="GCP_C"/>
</dbReference>
<dbReference type="Pfam" id="PF17681">
    <property type="entry name" value="GCP_N_terminal"/>
    <property type="match status" value="1"/>
</dbReference>
<feature type="region of interest" description="Disordered" evidence="6">
    <location>
        <begin position="858"/>
        <end position="881"/>
    </location>
</feature>
<evidence type="ECO:0000313" key="9">
    <source>
        <dbReference type="EMBL" id="RZF42864.1"/>
    </source>
</evidence>
<organism evidence="9 10">
    <name type="scientific">Laodelphax striatellus</name>
    <name type="common">Small brown planthopper</name>
    <name type="synonym">Delphax striatella</name>
    <dbReference type="NCBI Taxonomy" id="195883"/>
    <lineage>
        <taxon>Eukaryota</taxon>
        <taxon>Metazoa</taxon>
        <taxon>Ecdysozoa</taxon>
        <taxon>Arthropoda</taxon>
        <taxon>Hexapoda</taxon>
        <taxon>Insecta</taxon>
        <taxon>Pterygota</taxon>
        <taxon>Neoptera</taxon>
        <taxon>Paraneoptera</taxon>
        <taxon>Hemiptera</taxon>
        <taxon>Auchenorrhyncha</taxon>
        <taxon>Fulgoroidea</taxon>
        <taxon>Delphacidae</taxon>
        <taxon>Criomorphinae</taxon>
        <taxon>Laodelphax</taxon>
    </lineage>
</organism>
<keyword evidence="4" id="KW-0493">Microtubule</keyword>
<dbReference type="PANTHER" id="PTHR19302:SF70">
    <property type="entry name" value="GAMMA-TUBULIN COMPLEX COMPONENT 6"/>
    <property type="match status" value="1"/>
</dbReference>
<feature type="compositionally biased region" description="Basic and acidic residues" evidence="6">
    <location>
        <begin position="1087"/>
        <end position="1122"/>
    </location>
</feature>
<feature type="domain" description="Gamma tubulin complex component C-terminal" evidence="7">
    <location>
        <begin position="1208"/>
        <end position="1508"/>
    </location>
</feature>
<dbReference type="Gene3D" id="1.20.120.1900">
    <property type="entry name" value="Gamma-tubulin complex, C-terminal domain"/>
    <property type="match status" value="1"/>
</dbReference>
<dbReference type="GO" id="GO:0000930">
    <property type="term" value="C:gamma-tubulin complex"/>
    <property type="evidence" value="ECO:0007669"/>
    <property type="project" value="TreeGrafter"/>
</dbReference>
<dbReference type="InParanoid" id="A0A482XAL6"/>
<dbReference type="GO" id="GO:0000278">
    <property type="term" value="P:mitotic cell cycle"/>
    <property type="evidence" value="ECO:0007669"/>
    <property type="project" value="TreeGrafter"/>
</dbReference>
<dbReference type="InterPro" id="IPR007259">
    <property type="entry name" value="GCP"/>
</dbReference>
<evidence type="ECO:0000256" key="4">
    <source>
        <dbReference type="ARBA" id="ARBA00022701"/>
    </source>
</evidence>
<keyword evidence="3" id="KW-0963">Cytoplasm</keyword>
<gene>
    <name evidence="9" type="ORF">LSTR_LSTR003688</name>
</gene>
<feature type="compositionally biased region" description="Basic and acidic residues" evidence="6">
    <location>
        <begin position="867"/>
        <end position="878"/>
    </location>
</feature>
<evidence type="ECO:0000256" key="5">
    <source>
        <dbReference type="ARBA" id="ARBA00023212"/>
    </source>
</evidence>
<dbReference type="FunCoup" id="A0A482XAL6">
    <property type="interactions" value="15"/>
</dbReference>
<evidence type="ECO:0000256" key="1">
    <source>
        <dbReference type="ARBA" id="ARBA00004245"/>
    </source>
</evidence>
<dbReference type="GO" id="GO:0005874">
    <property type="term" value="C:microtubule"/>
    <property type="evidence" value="ECO:0007669"/>
    <property type="project" value="UniProtKB-KW"/>
</dbReference>
<dbReference type="InterPro" id="IPR042241">
    <property type="entry name" value="GCP_C_sf"/>
</dbReference>
<dbReference type="GO" id="GO:0051225">
    <property type="term" value="P:spindle assembly"/>
    <property type="evidence" value="ECO:0007669"/>
    <property type="project" value="TreeGrafter"/>
</dbReference>
<dbReference type="GO" id="GO:0051321">
    <property type="term" value="P:meiotic cell cycle"/>
    <property type="evidence" value="ECO:0007669"/>
    <property type="project" value="TreeGrafter"/>
</dbReference>
<dbReference type="GO" id="GO:0000922">
    <property type="term" value="C:spindle pole"/>
    <property type="evidence" value="ECO:0007669"/>
    <property type="project" value="InterPro"/>
</dbReference>
<evidence type="ECO:0000259" key="7">
    <source>
        <dbReference type="Pfam" id="PF04130"/>
    </source>
</evidence>
<protein>
    <recommendedName>
        <fullName evidence="11">Gamma-tubulin complex component 6</fullName>
    </recommendedName>
</protein>
<comment type="similarity">
    <text evidence="2">Belongs to the TUBGCP family.</text>
</comment>
<feature type="domain" description="Gamma tubulin complex component protein N-terminal" evidence="8">
    <location>
        <begin position="378"/>
        <end position="644"/>
    </location>
</feature>
<dbReference type="STRING" id="195883.A0A482XAL6"/>
<evidence type="ECO:0008006" key="11">
    <source>
        <dbReference type="Google" id="ProtNLM"/>
    </source>
</evidence>
<comment type="caution">
    <text evidence="9">The sequence shown here is derived from an EMBL/GenBank/DDBJ whole genome shotgun (WGS) entry which is preliminary data.</text>
</comment>
<evidence type="ECO:0000313" key="10">
    <source>
        <dbReference type="Proteomes" id="UP000291343"/>
    </source>
</evidence>
<evidence type="ECO:0000256" key="6">
    <source>
        <dbReference type="SAM" id="MobiDB-lite"/>
    </source>
</evidence>
<proteinExistence type="inferred from homology"/>
<dbReference type="Pfam" id="PF04130">
    <property type="entry name" value="GCP_C_terminal"/>
    <property type="match status" value="1"/>
</dbReference>
<sequence length="1509" mass="174227">MDYSLNNKLESQGECKQTSVIQLLTGLSLKLCEDVLEDSPNKQNKLVNKLRSSAFEALIFKPTTSNHKFDKNEDLDDDELIGSVVEVVYFNNLQNSTWSAKKYHSLSSVVDKLTLLLKTSPHLKNMLVFLLHMSRSQANNNDDDTLKMNQPFYENIFKIDANDNKMQASLKNCTDRSSYKRYSPSMFEVDLKTKGSKPCLRNKSHSLDAPFEALPGSHLLLFEKYSTVWYAQNKKNYKNSVSATQKLNPLCIPELNLDVPRSLTLPSFRSSHLDEGYVTPDKEFIDNSSRRSSTSGFIDRKTSSLNVWNSMSVESLRKPLHYTWENLGEPVTKPEPPFLAQTDVAVFECWKKYALKRAGDELNDTPTVERNVELSELFRDIKYLLIGIDSRTFMYNEELKCFVLNPGTAIESLTSEAVSVYIEDFIECGNDVRLLALFLRNSKQNINYNKQGLVFEAMCAGLSTWLQAYRGMVVKIEEESNILKLRSWLQPLRMQLRFIVNLCCPPPSRVLLDDCCPLPSGGELLTYIYNAAQMTAHSHISLVLYFFLEKCLHVYYRFIENWLFEGSCEDHYGEFFIESNNNLGTPLDRSYWRRAFSLNYERVPIFLTDLAEKIYICGKSLNLVKLCAPNDPLCKQLENFYPPLTPCLEESSLERLASDYHEFVTVCKPDCGINPLQSPRPITAEEKADFLAHVKLQRDKSLSRVKAAQEEERMHVYEEKKKIFDIMKKEMEDAVGRKKEKRRKELAEDQQILDEFAKAALQDAAKENEEKRRMIEYYKSMSDLTEIRKLRAKWKAQRLHLHDKRSLFHADEKKHISNELLKQKIADEVDNRRKSCFFKLDTTAEVEESEECKVVSSVDSRSTIDSNKQEDGAEELKATESGSEEWGTTCVSVTQSCDTYVTAIESKMSQIESESSSSIEGKVSSTSILEDKTLENTPVVSSTTLSEEIDNRLKVDIPHDQYESNKLYELYNVAHSEAQKNKMKVLEFEFDLMCSRVENDKYYEKIDTNSSKEKAIDMSLGTNSEAIRERTLELELACMKAADSRKEAARNRARVMTSEYDIIFHNEFEDKNVQQRKHNIESHNKMILEKENEEEKSTITTDDKTSVQDIDSDLKAPDDKSSSAKQSKCMSSQYFNSDGRFIFNSLPLLGDITDRKLGTSEKTKVDVEKVDLAAIHNCLYKSVSIPTEIQHVFANDAVLRLFLNNEKLLDHLQCIRKYFFFLDGEYGRILTRSLFLELESAEHPSVLLSRHRLNAILLMASSSGPFHTSSPLTERLSFFVKEIPLAFLLTDPEVLNCLSMRYKLHWPLNIIISEDAILNYDRIFAFQLQLHRASWVLQQDFQILKIKGMLKSSHYRQLQIFRHTMNQFIRTFTNYITTIALEGSWLEFKQSLVKVDTLDALYMAHVKYVKMVNFRCLLNKRSQPLQKQIFELLRAILTFHELLRNGEWVTDANEGDHTHSAFPRLSHQFSVFLRVARFLVKYLKKLVCKGYQPHFDLLLTYLTANDFYG</sequence>
<evidence type="ECO:0000259" key="8">
    <source>
        <dbReference type="Pfam" id="PF17681"/>
    </source>
</evidence>
<accession>A0A482XAL6</accession>
<keyword evidence="10" id="KW-1185">Reference proteome</keyword>
<evidence type="ECO:0000256" key="2">
    <source>
        <dbReference type="ARBA" id="ARBA00010337"/>
    </source>
</evidence>
<dbReference type="InterPro" id="IPR041470">
    <property type="entry name" value="GCP_N"/>
</dbReference>
<reference evidence="9 10" key="1">
    <citation type="journal article" date="2017" name="Gigascience">
        <title>Genome sequence of the small brown planthopper, Laodelphax striatellus.</title>
        <authorList>
            <person name="Zhu J."/>
            <person name="Jiang F."/>
            <person name="Wang X."/>
            <person name="Yang P."/>
            <person name="Bao Y."/>
            <person name="Zhao W."/>
            <person name="Wang W."/>
            <person name="Lu H."/>
            <person name="Wang Q."/>
            <person name="Cui N."/>
            <person name="Li J."/>
            <person name="Chen X."/>
            <person name="Luo L."/>
            <person name="Yu J."/>
            <person name="Kang L."/>
            <person name="Cui F."/>
        </authorList>
    </citation>
    <scope>NUCLEOTIDE SEQUENCE [LARGE SCALE GENOMIC DNA]</scope>
    <source>
        <strain evidence="9">Lst14</strain>
    </source>
</reference>
<dbReference type="PANTHER" id="PTHR19302">
    <property type="entry name" value="GAMMA TUBULIN COMPLEX PROTEIN"/>
    <property type="match status" value="1"/>
</dbReference>
<name>A0A482XAL6_LAOST</name>
<dbReference type="GO" id="GO:0031122">
    <property type="term" value="P:cytoplasmic microtubule organization"/>
    <property type="evidence" value="ECO:0007669"/>
    <property type="project" value="TreeGrafter"/>
</dbReference>
<feature type="region of interest" description="Disordered" evidence="6">
    <location>
        <begin position="1087"/>
        <end position="1127"/>
    </location>
</feature>
<comment type="subcellular location">
    <subcellularLocation>
        <location evidence="1">Cytoplasm</location>
        <location evidence="1">Cytoskeleton</location>
    </subcellularLocation>
</comment>
<keyword evidence="5" id="KW-0206">Cytoskeleton</keyword>
<dbReference type="GO" id="GO:0007020">
    <property type="term" value="P:microtubule nucleation"/>
    <property type="evidence" value="ECO:0007669"/>
    <property type="project" value="InterPro"/>
</dbReference>
<dbReference type="EMBL" id="QKKF02013937">
    <property type="protein sequence ID" value="RZF42864.1"/>
    <property type="molecule type" value="Genomic_DNA"/>
</dbReference>
<dbReference type="OrthoDB" id="6621710at2759"/>
<evidence type="ECO:0000256" key="3">
    <source>
        <dbReference type="ARBA" id="ARBA00022490"/>
    </source>
</evidence>